<organism evidence="1 2">
    <name type="scientific">Lottiidibacillus patelloidae</name>
    <dbReference type="NCBI Taxonomy" id="2670334"/>
    <lineage>
        <taxon>Bacteria</taxon>
        <taxon>Bacillati</taxon>
        <taxon>Bacillota</taxon>
        <taxon>Bacilli</taxon>
        <taxon>Bacillales</taxon>
        <taxon>Bacillaceae</taxon>
        <taxon>Lottiidibacillus</taxon>
    </lineage>
</organism>
<dbReference type="RefSeq" id="WP_094921829.1">
    <property type="nucleotide sequence ID" value="NZ_NPIA01000001.1"/>
</dbReference>
<dbReference type="EMBL" id="NPIA01000001">
    <property type="protein sequence ID" value="OZM58629.1"/>
    <property type="molecule type" value="Genomic_DNA"/>
</dbReference>
<evidence type="ECO:0000313" key="2">
    <source>
        <dbReference type="Proteomes" id="UP000217083"/>
    </source>
</evidence>
<sequence>MILYTCMPQEMVYPTASDEFLNQSIITYKGVPVVVDKSEEGQYKIVRLLSTDPNDYLNGAYSPGTMIELTF</sequence>
<dbReference type="Pfam" id="PF14035">
    <property type="entry name" value="YlzJ"/>
    <property type="match status" value="1"/>
</dbReference>
<proteinExistence type="predicted"/>
<reference evidence="2" key="1">
    <citation type="submission" date="2017-08" db="EMBL/GenBank/DDBJ databases">
        <authorList>
            <person name="Huang Z."/>
        </authorList>
    </citation>
    <scope>NUCLEOTIDE SEQUENCE [LARGE SCALE GENOMIC DNA]</scope>
    <source>
        <strain evidence="2">SA5d-4</strain>
    </source>
</reference>
<gene>
    <name evidence="1" type="ORF">CIB95_03415</name>
</gene>
<keyword evidence="2" id="KW-1185">Reference proteome</keyword>
<evidence type="ECO:0000313" key="1">
    <source>
        <dbReference type="EMBL" id="OZM58629.1"/>
    </source>
</evidence>
<comment type="caution">
    <text evidence="1">The sequence shown here is derived from an EMBL/GenBank/DDBJ whole genome shotgun (WGS) entry which is preliminary data.</text>
</comment>
<dbReference type="Proteomes" id="UP000217083">
    <property type="component" value="Unassembled WGS sequence"/>
</dbReference>
<accession>A0A263BY33</accession>
<protein>
    <submittedName>
        <fullName evidence="1">Ribonuclease</fullName>
    </submittedName>
</protein>
<name>A0A263BY33_9BACI</name>
<dbReference type="AlphaFoldDB" id="A0A263BY33"/>
<reference evidence="1 2" key="2">
    <citation type="submission" date="2017-09" db="EMBL/GenBank/DDBJ databases">
        <title>Bacillus patelloidae sp. nov., isolated from the intestinal tract of a marine limpet.</title>
        <authorList>
            <person name="Liu R."/>
            <person name="Dong C."/>
            <person name="Shao Z."/>
        </authorList>
    </citation>
    <scope>NUCLEOTIDE SEQUENCE [LARGE SCALE GENOMIC DNA]</scope>
    <source>
        <strain evidence="1 2">SA5d-4</strain>
    </source>
</reference>
<dbReference type="InterPro" id="IPR025619">
    <property type="entry name" value="YlzJ"/>
</dbReference>